<feature type="transmembrane region" description="Helical" evidence="8">
    <location>
        <begin position="151"/>
        <end position="173"/>
    </location>
</feature>
<dbReference type="InterPro" id="IPR006042">
    <property type="entry name" value="Xan_ur_permease"/>
</dbReference>
<accession>A0A0K6I4Q4</accession>
<feature type="transmembrane region" description="Helical" evidence="8">
    <location>
        <begin position="377"/>
        <end position="397"/>
    </location>
</feature>
<feature type="transmembrane region" description="Helical" evidence="8">
    <location>
        <begin position="59"/>
        <end position="80"/>
    </location>
</feature>
<feature type="transmembrane region" description="Helical" evidence="8">
    <location>
        <begin position="409"/>
        <end position="430"/>
    </location>
</feature>
<feature type="transmembrane region" description="Helical" evidence="8">
    <location>
        <begin position="35"/>
        <end position="53"/>
    </location>
</feature>
<gene>
    <name evidence="9" type="ORF">Ga0061069_106207</name>
</gene>
<dbReference type="NCBIfam" id="NF037981">
    <property type="entry name" value="NCS2_1"/>
    <property type="match status" value="1"/>
</dbReference>
<evidence type="ECO:0000256" key="5">
    <source>
        <dbReference type="ARBA" id="ARBA00022692"/>
    </source>
</evidence>
<dbReference type="InterPro" id="IPR006043">
    <property type="entry name" value="NCS2"/>
</dbReference>
<keyword evidence="10" id="KW-1185">Reference proteome</keyword>
<dbReference type="Proteomes" id="UP000183649">
    <property type="component" value="Unassembled WGS sequence"/>
</dbReference>
<dbReference type="PROSITE" id="PS01116">
    <property type="entry name" value="XANTH_URACIL_PERMASE"/>
    <property type="match status" value="1"/>
</dbReference>
<dbReference type="NCBIfam" id="TIGR00801">
    <property type="entry name" value="ncs2"/>
    <property type="match status" value="1"/>
</dbReference>
<evidence type="ECO:0000313" key="9">
    <source>
        <dbReference type="EMBL" id="CUA98090.1"/>
    </source>
</evidence>
<evidence type="ECO:0000313" key="10">
    <source>
        <dbReference type="Proteomes" id="UP000183649"/>
    </source>
</evidence>
<evidence type="ECO:0000256" key="1">
    <source>
        <dbReference type="ARBA" id="ARBA00004651"/>
    </source>
</evidence>
<dbReference type="InterPro" id="IPR017588">
    <property type="entry name" value="UacT-like"/>
</dbReference>
<organism evidence="9 10">
    <name type="scientific">Thiomonas bhubaneswarensis</name>
    <dbReference type="NCBI Taxonomy" id="339866"/>
    <lineage>
        <taxon>Bacteria</taxon>
        <taxon>Pseudomonadati</taxon>
        <taxon>Pseudomonadota</taxon>
        <taxon>Betaproteobacteria</taxon>
        <taxon>Burkholderiales</taxon>
        <taxon>Thiomonas</taxon>
    </lineage>
</organism>
<keyword evidence="7 8" id="KW-0472">Membrane</keyword>
<dbReference type="RefSeq" id="WP_055450860.1">
    <property type="nucleotide sequence ID" value="NZ_CYHF01000006.1"/>
</dbReference>
<evidence type="ECO:0000256" key="6">
    <source>
        <dbReference type="ARBA" id="ARBA00022989"/>
    </source>
</evidence>
<feature type="transmembrane region" description="Helical" evidence="8">
    <location>
        <begin position="348"/>
        <end position="371"/>
    </location>
</feature>
<evidence type="ECO:0000256" key="3">
    <source>
        <dbReference type="ARBA" id="ARBA00022448"/>
    </source>
</evidence>
<feature type="transmembrane region" description="Helical" evidence="8">
    <location>
        <begin position="266"/>
        <end position="294"/>
    </location>
</feature>
<dbReference type="PANTHER" id="PTHR42810">
    <property type="entry name" value="PURINE PERMEASE C1399.01C-RELATED"/>
    <property type="match status" value="1"/>
</dbReference>
<protein>
    <submittedName>
        <fullName evidence="9">Xanthine permease</fullName>
    </submittedName>
</protein>
<evidence type="ECO:0000256" key="7">
    <source>
        <dbReference type="ARBA" id="ARBA00023136"/>
    </source>
</evidence>
<keyword evidence="6 8" id="KW-1133">Transmembrane helix</keyword>
<keyword evidence="4" id="KW-1003">Cell membrane</keyword>
<dbReference type="NCBIfam" id="TIGR03173">
    <property type="entry name" value="pbuX"/>
    <property type="match status" value="1"/>
</dbReference>
<dbReference type="GO" id="GO:0042907">
    <property type="term" value="F:xanthine transmembrane transporter activity"/>
    <property type="evidence" value="ECO:0007669"/>
    <property type="project" value="TreeGrafter"/>
</dbReference>
<evidence type="ECO:0000256" key="8">
    <source>
        <dbReference type="SAM" id="Phobius"/>
    </source>
</evidence>
<comment type="subcellular location">
    <subcellularLocation>
        <location evidence="1">Cell membrane</location>
        <topology evidence="1">Multi-pass membrane protein</topology>
    </subcellularLocation>
</comment>
<feature type="transmembrane region" description="Helical" evidence="8">
    <location>
        <begin position="193"/>
        <end position="214"/>
    </location>
</feature>
<reference evidence="10" key="1">
    <citation type="submission" date="2015-08" db="EMBL/GenBank/DDBJ databases">
        <authorList>
            <person name="Varghese N."/>
        </authorList>
    </citation>
    <scope>NUCLEOTIDE SEQUENCE [LARGE SCALE GENOMIC DNA]</scope>
    <source>
        <strain evidence="10">DSM 18181</strain>
    </source>
</reference>
<dbReference type="EMBL" id="CYHF01000006">
    <property type="protein sequence ID" value="CUA98090.1"/>
    <property type="molecule type" value="Genomic_DNA"/>
</dbReference>
<dbReference type="AlphaFoldDB" id="A0A0K6I4Q4"/>
<sequence length="483" mass="50778">MANQIDEVRAGARPVHPVDEVLSPGKLVALGIQHVLVMYAGAVAVPLIIGTALKLPSEHIALLITADLFICGVASIIQSLGVTRWFGIRMPVMMGMTFASVTPMIAIATTPGMGLQDIFGAIIAAGLLALLVVPFACRLMSLFPPVVTGSVITIIGISLMQVGIQWAVGGAWLKPMIADPSPLAKMGQMVPNPAYASMQNLGMALFVLVVILLISKYGRSFLKNISVLAGLVLGSAAAAALGMMHFDQVAKADMFRLVLPFQFGMPRFAVGPIATLFVAQLVVFVESAGMFFALGNIVGRKVGRIELARGLRVDALGTVLAGIFNTFPTTSFSQNIGLVGMTGVRSRWVTVTGGVIMLLLGLVPKLGTLVAAIPQPVLGGTGIAMFGMVAATGIRILSEVDYKSNRNNLLIVALGIGFGLIPLVAPQFFIHFPEVLAPMLHSGILLTAVVTFVLNAFFNGFGRLDAQGLRDAEHAAEDTSALR</sequence>
<comment type="similarity">
    <text evidence="2">Belongs to the nucleobase:cation symporter-2 (NCS2) (TC 2.A.40) family.</text>
</comment>
<evidence type="ECO:0000256" key="4">
    <source>
        <dbReference type="ARBA" id="ARBA00022475"/>
    </source>
</evidence>
<feature type="transmembrane region" description="Helical" evidence="8">
    <location>
        <begin position="436"/>
        <end position="458"/>
    </location>
</feature>
<dbReference type="STRING" id="339866.GCA_001418255_01999"/>
<evidence type="ECO:0000256" key="2">
    <source>
        <dbReference type="ARBA" id="ARBA00008821"/>
    </source>
</evidence>
<proteinExistence type="inferred from homology"/>
<dbReference type="Pfam" id="PF00860">
    <property type="entry name" value="Xan_ur_permease"/>
    <property type="match status" value="1"/>
</dbReference>
<dbReference type="OrthoDB" id="9805749at2"/>
<keyword evidence="3" id="KW-0813">Transport</keyword>
<feature type="transmembrane region" description="Helical" evidence="8">
    <location>
        <begin position="118"/>
        <end position="139"/>
    </location>
</feature>
<dbReference type="GO" id="GO:0005886">
    <property type="term" value="C:plasma membrane"/>
    <property type="evidence" value="ECO:0007669"/>
    <property type="project" value="UniProtKB-SubCell"/>
</dbReference>
<feature type="transmembrane region" description="Helical" evidence="8">
    <location>
        <begin position="226"/>
        <end position="246"/>
    </location>
</feature>
<name>A0A0K6I4Q4_9BURK</name>
<dbReference type="PANTHER" id="PTHR42810:SF4">
    <property type="entry name" value="URIC ACID TRANSPORTER UACT"/>
    <property type="match status" value="1"/>
</dbReference>
<feature type="transmembrane region" description="Helical" evidence="8">
    <location>
        <begin position="92"/>
        <end position="112"/>
    </location>
</feature>
<keyword evidence="5 8" id="KW-0812">Transmembrane</keyword>